<reference evidence="2 3" key="1">
    <citation type="submission" date="2020-08" db="EMBL/GenBank/DDBJ databases">
        <title>Genomic Encyclopedia of Type Strains, Phase IV (KMG-IV): sequencing the most valuable type-strain genomes for metagenomic binning, comparative biology and taxonomic classification.</title>
        <authorList>
            <person name="Goeker M."/>
        </authorList>
    </citation>
    <scope>NUCLEOTIDE SEQUENCE [LARGE SCALE GENOMIC DNA]</scope>
    <source>
        <strain evidence="2 3">DSM 103462</strain>
    </source>
</reference>
<organism evidence="2 3">
    <name type="scientific">Treponema ruminis</name>
    <dbReference type="NCBI Taxonomy" id="744515"/>
    <lineage>
        <taxon>Bacteria</taxon>
        <taxon>Pseudomonadati</taxon>
        <taxon>Spirochaetota</taxon>
        <taxon>Spirochaetia</taxon>
        <taxon>Spirochaetales</taxon>
        <taxon>Treponemataceae</taxon>
        <taxon>Treponema</taxon>
    </lineage>
</organism>
<keyword evidence="1" id="KW-0472">Membrane</keyword>
<keyword evidence="1" id="KW-0812">Transmembrane</keyword>
<dbReference type="RefSeq" id="WP_184661087.1">
    <property type="nucleotide sequence ID" value="NZ_JACHFQ010000008.1"/>
</dbReference>
<evidence type="ECO:0000313" key="3">
    <source>
        <dbReference type="Proteomes" id="UP000518887"/>
    </source>
</evidence>
<comment type="caution">
    <text evidence="2">The sequence shown here is derived from an EMBL/GenBank/DDBJ whole genome shotgun (WGS) entry which is preliminary data.</text>
</comment>
<evidence type="ECO:0000256" key="1">
    <source>
        <dbReference type="SAM" id="Phobius"/>
    </source>
</evidence>
<proteinExistence type="predicted"/>
<keyword evidence="3" id="KW-1185">Reference proteome</keyword>
<protein>
    <submittedName>
        <fullName evidence="2">Uncharacterized protein</fullName>
    </submittedName>
</protein>
<accession>A0A7W8GB24</accession>
<feature type="transmembrane region" description="Helical" evidence="1">
    <location>
        <begin position="67"/>
        <end position="86"/>
    </location>
</feature>
<sequence length="92" mass="10135">MCLILTILAAFAFSGLYFYQKRKSAVSKSVFSTMLMFWAASLMWSMDGVASVLEGEGFFDLSLEDTILGAIILASGIFVFAFLSIIQKRKTA</sequence>
<evidence type="ECO:0000313" key="2">
    <source>
        <dbReference type="EMBL" id="MBB5227145.1"/>
    </source>
</evidence>
<dbReference type="EMBL" id="JACHFQ010000008">
    <property type="protein sequence ID" value="MBB5227145.1"/>
    <property type="molecule type" value="Genomic_DNA"/>
</dbReference>
<name>A0A7W8GB24_9SPIR</name>
<keyword evidence="1" id="KW-1133">Transmembrane helix</keyword>
<dbReference type="Proteomes" id="UP000518887">
    <property type="component" value="Unassembled WGS sequence"/>
</dbReference>
<gene>
    <name evidence="2" type="ORF">HNP76_002541</name>
</gene>
<dbReference type="AlphaFoldDB" id="A0A7W8GB24"/>